<name>A0A9N7UD44_PLEPL</name>
<comment type="caution">
    <text evidence="1">The sequence shown here is derived from an EMBL/GenBank/DDBJ whole genome shotgun (WGS) entry which is preliminary data.</text>
</comment>
<reference evidence="1" key="1">
    <citation type="submission" date="2020-03" db="EMBL/GenBank/DDBJ databases">
        <authorList>
            <person name="Weist P."/>
        </authorList>
    </citation>
    <scope>NUCLEOTIDE SEQUENCE</scope>
</reference>
<proteinExistence type="predicted"/>
<sequence length="106" mass="11267">MRLIQYESSEHHPVRLTVLSVLDCRSWGASSSPLNKDTTDEPGLVLIDLWSLTLTRWTAPPPPPAGPVLRLATTASAGSCSRGLWLCRGVFSRTDGRPVGGAGSGP</sequence>
<dbReference type="EMBL" id="CADEAL010001018">
    <property type="protein sequence ID" value="CAB1428084.1"/>
    <property type="molecule type" value="Genomic_DNA"/>
</dbReference>
<evidence type="ECO:0000313" key="2">
    <source>
        <dbReference type="Proteomes" id="UP001153269"/>
    </source>
</evidence>
<dbReference type="AlphaFoldDB" id="A0A9N7UD44"/>
<protein>
    <submittedName>
        <fullName evidence="1">Uncharacterized protein</fullName>
    </submittedName>
</protein>
<dbReference type="Proteomes" id="UP001153269">
    <property type="component" value="Unassembled WGS sequence"/>
</dbReference>
<accession>A0A9N7UD44</accession>
<keyword evidence="2" id="KW-1185">Reference proteome</keyword>
<gene>
    <name evidence="1" type="ORF">PLEPLA_LOCUS16038</name>
</gene>
<organism evidence="1 2">
    <name type="scientific">Pleuronectes platessa</name>
    <name type="common">European plaice</name>
    <dbReference type="NCBI Taxonomy" id="8262"/>
    <lineage>
        <taxon>Eukaryota</taxon>
        <taxon>Metazoa</taxon>
        <taxon>Chordata</taxon>
        <taxon>Craniata</taxon>
        <taxon>Vertebrata</taxon>
        <taxon>Euteleostomi</taxon>
        <taxon>Actinopterygii</taxon>
        <taxon>Neopterygii</taxon>
        <taxon>Teleostei</taxon>
        <taxon>Neoteleostei</taxon>
        <taxon>Acanthomorphata</taxon>
        <taxon>Carangaria</taxon>
        <taxon>Pleuronectiformes</taxon>
        <taxon>Pleuronectoidei</taxon>
        <taxon>Pleuronectidae</taxon>
        <taxon>Pleuronectes</taxon>
    </lineage>
</organism>
<evidence type="ECO:0000313" key="1">
    <source>
        <dbReference type="EMBL" id="CAB1428084.1"/>
    </source>
</evidence>